<sequence length="272" mass="30600">MEQIVKNFKTQGGKHCITNSLKQIFTYYGYAMSEEMMFGLASGLSFLYINQSSSPMINGRTKVFEFEKKLAERLNIKTGCRSGKDYDRISAVSKHMIDTGNPVLIYVDMPYMSYLGMDKDSHFGGHAVEETCRTMLNPPAQLLGINGIMKFSKEILKWEKFDSAKLRQAGMVNYFQINESGGTGGGIFRSMYGHFLTEAAHILEDDTIASLGQEFIRASELWDSIADGLWQLSLAGDTALLKKLSRSIRYIYDIEKTLYLSLEKAINSTCLS</sequence>
<dbReference type="EMBL" id="SMMX01000009">
    <property type="protein sequence ID" value="TDA21323.1"/>
    <property type="molecule type" value="Genomic_DNA"/>
</dbReference>
<dbReference type="RefSeq" id="WP_132278163.1">
    <property type="nucleotide sequence ID" value="NZ_JAOBST010000026.1"/>
</dbReference>
<evidence type="ECO:0000259" key="1">
    <source>
        <dbReference type="Pfam" id="PF16169"/>
    </source>
</evidence>
<protein>
    <submittedName>
        <fullName evidence="2">DUF4872 domain-containing protein</fullName>
    </submittedName>
</protein>
<evidence type="ECO:0000313" key="3">
    <source>
        <dbReference type="Proteomes" id="UP000295710"/>
    </source>
</evidence>
<gene>
    <name evidence="2" type="ORF">E1963_11650</name>
</gene>
<dbReference type="Pfam" id="PF16169">
    <property type="entry name" value="DUF4872"/>
    <property type="match status" value="1"/>
</dbReference>
<proteinExistence type="predicted"/>
<dbReference type="Proteomes" id="UP000295710">
    <property type="component" value="Unassembled WGS sequence"/>
</dbReference>
<comment type="caution">
    <text evidence="2">The sequence shown here is derived from an EMBL/GenBank/DDBJ whole genome shotgun (WGS) entry which is preliminary data.</text>
</comment>
<dbReference type="AlphaFoldDB" id="A0A4R4FEZ7"/>
<accession>A0A4R4FEZ7</accession>
<organism evidence="2 3">
    <name type="scientific">Extibacter muris</name>
    <dbReference type="NCBI Taxonomy" id="1796622"/>
    <lineage>
        <taxon>Bacteria</taxon>
        <taxon>Bacillati</taxon>
        <taxon>Bacillota</taxon>
        <taxon>Clostridia</taxon>
        <taxon>Lachnospirales</taxon>
        <taxon>Lachnospiraceae</taxon>
        <taxon>Extibacter</taxon>
    </lineage>
</organism>
<dbReference type="InterPro" id="IPR032369">
    <property type="entry name" value="DUF4872"/>
</dbReference>
<name>A0A4R4FEZ7_9FIRM</name>
<keyword evidence="3" id="KW-1185">Reference proteome</keyword>
<reference evidence="2 3" key="1">
    <citation type="journal article" date="2016" name="Nat. Microbiol.">
        <title>The Mouse Intestinal Bacterial Collection (miBC) provides host-specific insight into cultured diversity and functional potential of the gut microbiota.</title>
        <authorList>
            <person name="Lagkouvardos I."/>
            <person name="Pukall R."/>
            <person name="Abt B."/>
            <person name="Foesel B.U."/>
            <person name="Meier-Kolthoff J.P."/>
            <person name="Kumar N."/>
            <person name="Bresciani A."/>
            <person name="Martinez I."/>
            <person name="Just S."/>
            <person name="Ziegler C."/>
            <person name="Brugiroux S."/>
            <person name="Garzetti D."/>
            <person name="Wenning M."/>
            <person name="Bui T.P."/>
            <person name="Wang J."/>
            <person name="Hugenholtz F."/>
            <person name="Plugge C.M."/>
            <person name="Peterson D.A."/>
            <person name="Hornef M.W."/>
            <person name="Baines J.F."/>
            <person name="Smidt H."/>
            <person name="Walter J."/>
            <person name="Kristiansen K."/>
            <person name="Nielsen H.B."/>
            <person name="Haller D."/>
            <person name="Overmann J."/>
            <person name="Stecher B."/>
            <person name="Clavel T."/>
        </authorList>
    </citation>
    <scope>NUCLEOTIDE SEQUENCE [LARGE SCALE GENOMIC DNA]</scope>
    <source>
        <strain evidence="2 3">DSM 28560</strain>
    </source>
</reference>
<feature type="domain" description="DUF4872" evidence="1">
    <location>
        <begin position="127"/>
        <end position="259"/>
    </location>
</feature>
<evidence type="ECO:0000313" key="2">
    <source>
        <dbReference type="EMBL" id="TDA21323.1"/>
    </source>
</evidence>